<name>A0A5B7ERB1_PORTR</name>
<sequence>MRRGWRFSSCGTAMEVEPLKAGILLVNEVVVVVLVVLVPEVEATVVLLSRELDKASQEAENEDEEEEPVRGLDIKT</sequence>
<reference evidence="2 3" key="1">
    <citation type="submission" date="2019-05" db="EMBL/GenBank/DDBJ databases">
        <title>Another draft genome of Portunus trituberculatus and its Hox gene families provides insights of decapod evolution.</title>
        <authorList>
            <person name="Jeong J.-H."/>
            <person name="Song I."/>
            <person name="Kim S."/>
            <person name="Choi T."/>
            <person name="Kim D."/>
            <person name="Ryu S."/>
            <person name="Kim W."/>
        </authorList>
    </citation>
    <scope>NUCLEOTIDE SEQUENCE [LARGE SCALE GENOMIC DNA]</scope>
    <source>
        <tissue evidence="2">Muscle</tissue>
    </source>
</reference>
<proteinExistence type="predicted"/>
<evidence type="ECO:0000313" key="2">
    <source>
        <dbReference type="EMBL" id="MPC35756.1"/>
    </source>
</evidence>
<organism evidence="2 3">
    <name type="scientific">Portunus trituberculatus</name>
    <name type="common">Swimming crab</name>
    <name type="synonym">Neptunus trituberculatus</name>
    <dbReference type="NCBI Taxonomy" id="210409"/>
    <lineage>
        <taxon>Eukaryota</taxon>
        <taxon>Metazoa</taxon>
        <taxon>Ecdysozoa</taxon>
        <taxon>Arthropoda</taxon>
        <taxon>Crustacea</taxon>
        <taxon>Multicrustacea</taxon>
        <taxon>Malacostraca</taxon>
        <taxon>Eumalacostraca</taxon>
        <taxon>Eucarida</taxon>
        <taxon>Decapoda</taxon>
        <taxon>Pleocyemata</taxon>
        <taxon>Brachyura</taxon>
        <taxon>Eubrachyura</taxon>
        <taxon>Portunoidea</taxon>
        <taxon>Portunidae</taxon>
        <taxon>Portuninae</taxon>
        <taxon>Portunus</taxon>
    </lineage>
</organism>
<accession>A0A5B7ERB1</accession>
<evidence type="ECO:0000313" key="3">
    <source>
        <dbReference type="Proteomes" id="UP000324222"/>
    </source>
</evidence>
<gene>
    <name evidence="2" type="ORF">E2C01_029190</name>
</gene>
<dbReference type="EMBL" id="VSRR010003340">
    <property type="protein sequence ID" value="MPC35756.1"/>
    <property type="molecule type" value="Genomic_DNA"/>
</dbReference>
<feature type="region of interest" description="Disordered" evidence="1">
    <location>
        <begin position="53"/>
        <end position="76"/>
    </location>
</feature>
<evidence type="ECO:0000256" key="1">
    <source>
        <dbReference type="SAM" id="MobiDB-lite"/>
    </source>
</evidence>
<dbReference type="AlphaFoldDB" id="A0A5B7ERB1"/>
<keyword evidence="3" id="KW-1185">Reference proteome</keyword>
<protein>
    <submittedName>
        <fullName evidence="2">Uncharacterized protein</fullName>
    </submittedName>
</protein>
<comment type="caution">
    <text evidence="2">The sequence shown here is derived from an EMBL/GenBank/DDBJ whole genome shotgun (WGS) entry which is preliminary data.</text>
</comment>
<dbReference type="Proteomes" id="UP000324222">
    <property type="component" value="Unassembled WGS sequence"/>
</dbReference>